<accession>A0ABD3T813</accession>
<keyword evidence="4" id="KW-1185">Reference proteome</keyword>
<feature type="compositionally biased region" description="Basic and acidic residues" evidence="2">
    <location>
        <begin position="338"/>
        <end position="349"/>
    </location>
</feature>
<sequence>MSVQPATSAQRVRRNVSPSASQTKGPIKAVKVFSLMGSSPTSPTPRSDNKKRQRRSPVSEIRQSPERRSPNSPSSVKVERPKARISPASSSLKRTGSLETIVPYLKGQWPVDKAGLHHYQQQSGNFMIDKYTQTLQEDLDSLSAVHKQAKQNSSEEEKKTPRRSASFGHGDKGQLAHFRQKLQKTKDHVGKQRKSPIPASHQALSLTAPPILVRSASIGISPTTHIPKPSMSRYQRNSVEGLNVEIEKLVHMSILEPEEEPDRQYQDVPDGHRAPVPAEMKSNGTRNVDTQTPSGVLDDNGSPASRPHSISPAIPIILGQMDSSRPSSTVESNGSTPRDTENKSGKGECDSSSSPEHSGPSKSNASPRPNKLVREPPDGCEKVKFIEENRRPPSIKEPLLFGIKPSHFVLKPSSSSAFCPLSKIYTPQEPMPRPQGSPSQLANCQTTIEGQ</sequence>
<dbReference type="PANTHER" id="PTHR14972:SF8">
    <property type="entry name" value="GLUCOCORTICOID-INDUCED TRANSCRIPT 1 PROTEIN-LIKE ISOFORM X1"/>
    <property type="match status" value="1"/>
</dbReference>
<evidence type="ECO:0000313" key="3">
    <source>
        <dbReference type="EMBL" id="KAL3832522.1"/>
    </source>
</evidence>
<dbReference type="PANTHER" id="PTHR14972">
    <property type="entry name" value="AGAP011572-PA"/>
    <property type="match status" value="1"/>
</dbReference>
<feature type="region of interest" description="Disordered" evidence="2">
    <location>
        <begin position="253"/>
        <end position="389"/>
    </location>
</feature>
<keyword evidence="1" id="KW-0597">Phosphoprotein</keyword>
<organism evidence="3 4">
    <name type="scientific">Sinanodonta woodiana</name>
    <name type="common">Chinese pond mussel</name>
    <name type="synonym">Anodonta woodiana</name>
    <dbReference type="NCBI Taxonomy" id="1069815"/>
    <lineage>
        <taxon>Eukaryota</taxon>
        <taxon>Metazoa</taxon>
        <taxon>Spiralia</taxon>
        <taxon>Lophotrochozoa</taxon>
        <taxon>Mollusca</taxon>
        <taxon>Bivalvia</taxon>
        <taxon>Autobranchia</taxon>
        <taxon>Heteroconchia</taxon>
        <taxon>Palaeoheterodonta</taxon>
        <taxon>Unionida</taxon>
        <taxon>Unionoidea</taxon>
        <taxon>Unionidae</taxon>
        <taxon>Unioninae</taxon>
        <taxon>Sinanodonta</taxon>
    </lineage>
</organism>
<protein>
    <submittedName>
        <fullName evidence="3">Uncharacterized protein</fullName>
    </submittedName>
</protein>
<feature type="compositionally biased region" description="Basic and acidic residues" evidence="2">
    <location>
        <begin position="372"/>
        <end position="389"/>
    </location>
</feature>
<feature type="compositionally biased region" description="Polar residues" evidence="2">
    <location>
        <begin position="436"/>
        <end position="451"/>
    </location>
</feature>
<evidence type="ECO:0000313" key="4">
    <source>
        <dbReference type="Proteomes" id="UP001634394"/>
    </source>
</evidence>
<dbReference type="InterPro" id="IPR026642">
    <property type="entry name" value="Glcci1/FAM117"/>
</dbReference>
<dbReference type="Pfam" id="PF15388">
    <property type="entry name" value="FAM117"/>
    <property type="match status" value="1"/>
</dbReference>
<feature type="compositionally biased region" description="Basic and acidic residues" evidence="2">
    <location>
        <begin position="262"/>
        <end position="273"/>
    </location>
</feature>
<reference evidence="3 4" key="1">
    <citation type="submission" date="2024-11" db="EMBL/GenBank/DDBJ databases">
        <title>Chromosome-level genome assembly of the freshwater bivalve Anodonta woodiana.</title>
        <authorList>
            <person name="Chen X."/>
        </authorList>
    </citation>
    <scope>NUCLEOTIDE SEQUENCE [LARGE SCALE GENOMIC DNA]</scope>
    <source>
        <strain evidence="3">MN2024</strain>
        <tissue evidence="3">Gills</tissue>
    </source>
</reference>
<proteinExistence type="predicted"/>
<feature type="region of interest" description="Disordered" evidence="2">
    <location>
        <begin position="144"/>
        <end position="203"/>
    </location>
</feature>
<feature type="region of interest" description="Disordered" evidence="2">
    <location>
        <begin position="428"/>
        <end position="451"/>
    </location>
</feature>
<gene>
    <name evidence="3" type="ORF">ACJMK2_024157</name>
</gene>
<evidence type="ECO:0000256" key="2">
    <source>
        <dbReference type="SAM" id="MobiDB-lite"/>
    </source>
</evidence>
<feature type="compositionally biased region" description="Polar residues" evidence="2">
    <location>
        <begin position="1"/>
        <end position="24"/>
    </location>
</feature>
<dbReference type="AlphaFoldDB" id="A0ABD3T813"/>
<dbReference type="Proteomes" id="UP001634394">
    <property type="component" value="Unassembled WGS sequence"/>
</dbReference>
<feature type="compositionally biased region" description="Polar residues" evidence="2">
    <location>
        <begin position="282"/>
        <end position="294"/>
    </location>
</feature>
<dbReference type="EMBL" id="JBJQND010000019">
    <property type="protein sequence ID" value="KAL3832522.1"/>
    <property type="molecule type" value="Genomic_DNA"/>
</dbReference>
<feature type="compositionally biased region" description="Polar residues" evidence="2">
    <location>
        <begin position="36"/>
        <end position="46"/>
    </location>
</feature>
<comment type="caution">
    <text evidence="3">The sequence shown here is derived from an EMBL/GenBank/DDBJ whole genome shotgun (WGS) entry which is preliminary data.</text>
</comment>
<feature type="compositionally biased region" description="Low complexity" evidence="2">
    <location>
        <begin position="351"/>
        <end position="363"/>
    </location>
</feature>
<feature type="compositionally biased region" description="Polar residues" evidence="2">
    <location>
        <begin position="321"/>
        <end position="337"/>
    </location>
</feature>
<feature type="region of interest" description="Disordered" evidence="2">
    <location>
        <begin position="1"/>
        <end position="93"/>
    </location>
</feature>
<name>A0ABD3T813_SINWO</name>
<evidence type="ECO:0000256" key="1">
    <source>
        <dbReference type="ARBA" id="ARBA00022553"/>
    </source>
</evidence>